<evidence type="ECO:0000256" key="4">
    <source>
        <dbReference type="ARBA" id="ARBA00022833"/>
    </source>
</evidence>
<evidence type="ECO:0000313" key="8">
    <source>
        <dbReference type="Proteomes" id="UP000000547"/>
    </source>
</evidence>
<evidence type="ECO:0000313" key="7">
    <source>
        <dbReference type="EMBL" id="AAZ23959.1"/>
    </source>
</evidence>
<dbReference type="InterPro" id="IPR055438">
    <property type="entry name" value="AstE_AspA_cat"/>
</dbReference>
<name>Q485Q6_COLP3</name>
<comment type="similarity">
    <text evidence="5">Belongs to the peptidase M14 family.</text>
</comment>
<evidence type="ECO:0000259" key="6">
    <source>
        <dbReference type="PROSITE" id="PS52035"/>
    </source>
</evidence>
<proteinExistence type="inferred from homology"/>
<keyword evidence="7" id="KW-0645">Protease</keyword>
<gene>
    <name evidence="7" type="ordered locus">CPS_1467</name>
</gene>
<evidence type="ECO:0000256" key="5">
    <source>
        <dbReference type="PROSITE-ProRule" id="PRU01379"/>
    </source>
</evidence>
<dbReference type="GO" id="GO:0016788">
    <property type="term" value="F:hydrolase activity, acting on ester bonds"/>
    <property type="evidence" value="ECO:0007669"/>
    <property type="project" value="InterPro"/>
</dbReference>
<dbReference type="InterPro" id="IPR000834">
    <property type="entry name" value="Peptidase_M14"/>
</dbReference>
<keyword evidence="4" id="KW-0862">Zinc</keyword>
<protein>
    <submittedName>
        <fullName evidence="7">Zinc carboxypeptidase-related protein</fullName>
    </submittedName>
</protein>
<dbReference type="SMR" id="Q485Q6"/>
<accession>Q485Q6</accession>
<dbReference type="Pfam" id="PF24827">
    <property type="entry name" value="AstE_AspA_cat"/>
    <property type="match status" value="1"/>
</dbReference>
<dbReference type="Gene3D" id="3.40.630.10">
    <property type="entry name" value="Zn peptidases"/>
    <property type="match status" value="1"/>
</dbReference>
<dbReference type="Proteomes" id="UP000000547">
    <property type="component" value="Chromosome"/>
</dbReference>
<dbReference type="EMBL" id="CP000083">
    <property type="protein sequence ID" value="AAZ23959.1"/>
    <property type="molecule type" value="Genomic_DNA"/>
</dbReference>
<dbReference type="RefSeq" id="WP_011042303.1">
    <property type="nucleotide sequence ID" value="NC_003910.7"/>
</dbReference>
<reference evidence="7" key="1">
    <citation type="journal article" date="2005" name="Proc. Natl. Acad. Sci. U.S.A.">
        <title>The psychrophilic lifestyle as revealed by the genome sequence of Colwellia psychrerythraea 34H through genomic and proteomic analyses.</title>
        <authorList>
            <person name="Methe B.A."/>
            <person name="Nelson K.E."/>
            <person name="Deming J.W."/>
            <person name="Momen B."/>
            <person name="Melamud E."/>
            <person name="Zhang X."/>
            <person name="Moult J."/>
            <person name="Madupu R."/>
            <person name="Nelson W.C."/>
            <person name="Dodson R.J."/>
            <person name="Brinkac L.M."/>
            <person name="Daugherty S.C."/>
            <person name="Durkin A.S."/>
            <person name="DeBoy R.T."/>
            <person name="Kolonay J.F."/>
            <person name="Sullivan S.A."/>
            <person name="Zhou L."/>
            <person name="Davidsen T.M."/>
            <person name="Wu M."/>
            <person name="Huston A.L."/>
            <person name="Lewis M."/>
            <person name="Weaver B."/>
            <person name="Weidman J.F."/>
            <person name="Khouri H."/>
            <person name="Utterback T.R."/>
            <person name="Feldblyum T.V."/>
            <person name="Fraser C.M."/>
        </authorList>
    </citation>
    <scope>NUCLEOTIDE SEQUENCE [LARGE SCALE GENOMIC DNA]</scope>
    <source>
        <strain evidence="7">34H</strain>
    </source>
</reference>
<dbReference type="HOGENOM" id="CLU_079078_0_0_6"/>
<dbReference type="GO" id="GO:0004181">
    <property type="term" value="F:metallocarboxypeptidase activity"/>
    <property type="evidence" value="ECO:0007669"/>
    <property type="project" value="InterPro"/>
</dbReference>
<sequence>MSDSIYSIGTQGQPWTDEDKDLWLSKQVIKRSYQDEVLSKFESVTSSFDMIQYGSLSIDESRYPLYAMRSKNWQSKNKTVLVTGGVHGYETSGVQGAIRFLETSAKDFSQRFNIIVVPCVSPWGYETINRWNNEAIDPNRSFYLDSPAQESAALMSFINELDVNIAMHIDLHETTDTDNSEFRPALAARDAIEQKNWNIPDGFYLVGDSTKPAADFQGAINQAVAKVTHIAPEDSNGKLIGVDIEQFGVINYAGRELGLCMGLTDAPYVTTTEVYPDSPLVDDENCITAQVAAISAAITFI</sequence>
<keyword evidence="2" id="KW-0479">Metal-binding</keyword>
<dbReference type="PROSITE" id="PS52035">
    <property type="entry name" value="PEPTIDASE_M14"/>
    <property type="match status" value="1"/>
</dbReference>
<dbReference type="AlphaFoldDB" id="Q485Q6"/>
<evidence type="ECO:0000256" key="3">
    <source>
        <dbReference type="ARBA" id="ARBA00022801"/>
    </source>
</evidence>
<dbReference type="STRING" id="167879.CPS_1467"/>
<dbReference type="KEGG" id="cps:CPS_1467"/>
<comment type="caution">
    <text evidence="5">Lacks conserved residue(s) required for the propagation of feature annotation.</text>
</comment>
<dbReference type="GO" id="GO:0008270">
    <property type="term" value="F:zinc ion binding"/>
    <property type="evidence" value="ECO:0007669"/>
    <property type="project" value="InterPro"/>
</dbReference>
<evidence type="ECO:0000256" key="2">
    <source>
        <dbReference type="ARBA" id="ARBA00022723"/>
    </source>
</evidence>
<comment type="cofactor">
    <cofactor evidence="1">
        <name>Zn(2+)</name>
        <dbReference type="ChEBI" id="CHEBI:29105"/>
    </cofactor>
</comment>
<feature type="domain" description="Peptidase M14" evidence="6">
    <location>
        <begin position="29"/>
        <end position="301"/>
    </location>
</feature>
<evidence type="ECO:0000256" key="1">
    <source>
        <dbReference type="ARBA" id="ARBA00001947"/>
    </source>
</evidence>
<dbReference type="CDD" id="cd06231">
    <property type="entry name" value="M14_REP34-like"/>
    <property type="match status" value="1"/>
</dbReference>
<keyword evidence="7" id="KW-0121">Carboxypeptidase</keyword>
<organism evidence="7 8">
    <name type="scientific">Colwellia psychrerythraea (strain 34H / ATCC BAA-681)</name>
    <name type="common">Vibrio psychroerythus</name>
    <dbReference type="NCBI Taxonomy" id="167879"/>
    <lineage>
        <taxon>Bacteria</taxon>
        <taxon>Pseudomonadati</taxon>
        <taxon>Pseudomonadota</taxon>
        <taxon>Gammaproteobacteria</taxon>
        <taxon>Alteromonadales</taxon>
        <taxon>Colwelliaceae</taxon>
        <taxon>Colwellia</taxon>
    </lineage>
</organism>
<dbReference type="GO" id="GO:0006508">
    <property type="term" value="P:proteolysis"/>
    <property type="evidence" value="ECO:0007669"/>
    <property type="project" value="InterPro"/>
</dbReference>
<dbReference type="SUPFAM" id="SSF53187">
    <property type="entry name" value="Zn-dependent exopeptidases"/>
    <property type="match status" value="1"/>
</dbReference>
<dbReference type="DNASU" id="3518331"/>
<keyword evidence="3" id="KW-0378">Hydrolase</keyword>